<accession>A0A068V2J4</accession>
<dbReference type="PANTHER" id="PTHR43592">
    <property type="entry name" value="CAAX AMINO TERMINAL PROTEASE"/>
    <property type="match status" value="1"/>
</dbReference>
<organism evidence="3 4">
    <name type="scientific">Coffea canephora</name>
    <name type="common">Robusta coffee</name>
    <dbReference type="NCBI Taxonomy" id="49390"/>
    <lineage>
        <taxon>Eukaryota</taxon>
        <taxon>Viridiplantae</taxon>
        <taxon>Streptophyta</taxon>
        <taxon>Embryophyta</taxon>
        <taxon>Tracheophyta</taxon>
        <taxon>Spermatophyta</taxon>
        <taxon>Magnoliopsida</taxon>
        <taxon>eudicotyledons</taxon>
        <taxon>Gunneridae</taxon>
        <taxon>Pentapetalae</taxon>
        <taxon>asterids</taxon>
        <taxon>lamiids</taxon>
        <taxon>Gentianales</taxon>
        <taxon>Rubiaceae</taxon>
        <taxon>Ixoroideae</taxon>
        <taxon>Gardenieae complex</taxon>
        <taxon>Bertiereae - Coffeeae clade</taxon>
        <taxon>Coffeeae</taxon>
        <taxon>Coffea</taxon>
    </lineage>
</organism>
<feature type="domain" description="CAAX prenyl protease 2/Lysostaphin resistance protein A-like" evidence="2">
    <location>
        <begin position="201"/>
        <end position="287"/>
    </location>
</feature>
<dbReference type="STRING" id="49390.A0A068V2J4"/>
<feature type="transmembrane region" description="Helical" evidence="1">
    <location>
        <begin position="221"/>
        <end position="242"/>
    </location>
</feature>
<protein>
    <recommendedName>
        <fullName evidence="2">CAAX prenyl protease 2/Lysostaphin resistance protein A-like domain-containing protein</fullName>
    </recommendedName>
</protein>
<keyword evidence="1" id="KW-1133">Transmembrane helix</keyword>
<evidence type="ECO:0000313" key="3">
    <source>
        <dbReference type="EMBL" id="CDP14772.1"/>
    </source>
</evidence>
<dbReference type="Proteomes" id="UP000295252">
    <property type="component" value="Chromosome VII"/>
</dbReference>
<evidence type="ECO:0000259" key="2">
    <source>
        <dbReference type="Pfam" id="PF02517"/>
    </source>
</evidence>
<dbReference type="OrthoDB" id="1742244at2759"/>
<dbReference type="Pfam" id="PF02517">
    <property type="entry name" value="Rce1-like"/>
    <property type="match status" value="1"/>
</dbReference>
<keyword evidence="4" id="KW-1185">Reference proteome</keyword>
<keyword evidence="1" id="KW-0472">Membrane</keyword>
<dbReference type="AlphaFoldDB" id="A0A068V2J4"/>
<evidence type="ECO:0000256" key="1">
    <source>
        <dbReference type="SAM" id="Phobius"/>
    </source>
</evidence>
<dbReference type="EMBL" id="HG739175">
    <property type="protein sequence ID" value="CDP14772.1"/>
    <property type="molecule type" value="Genomic_DNA"/>
</dbReference>
<dbReference type="PANTHER" id="PTHR43592:SF4">
    <property type="entry name" value="CAAX AMINO TERMINAL PROTEASE FAMILY PROTEIN"/>
    <property type="match status" value="1"/>
</dbReference>
<evidence type="ECO:0000313" key="4">
    <source>
        <dbReference type="Proteomes" id="UP000295252"/>
    </source>
</evidence>
<feature type="transmembrane region" description="Helical" evidence="1">
    <location>
        <begin position="254"/>
        <end position="271"/>
    </location>
</feature>
<dbReference type="FunCoup" id="A0A068V2J4">
    <property type="interactions" value="853"/>
</dbReference>
<dbReference type="GO" id="GO:0080120">
    <property type="term" value="P:CAAX-box protein maturation"/>
    <property type="evidence" value="ECO:0007669"/>
    <property type="project" value="UniProtKB-ARBA"/>
</dbReference>
<feature type="transmembrane region" description="Helical" evidence="1">
    <location>
        <begin position="71"/>
        <end position="98"/>
    </location>
</feature>
<dbReference type="InParanoid" id="A0A068V2J4"/>
<sequence>MSTVVAHGPLISFMPMKFSKGLRQEFSNSKFSLSKSNPLIFRCCSNKDEKSQESQMDFSVLKKDVECDRGIIYSTMAFFVFSLHIPLSFGGLAIVATILHQQVIEPQTEALALLGLEILEFIGFVLLLKRPGKPQYKLLDLFQVNELAGERSWLLASLIGFLFLLFLVLVTSLIADQFLGTKEVNSPTLQTLLSSGSISVTACILVYCIVTPFLEEIVYRGYLLTSLSCTMKWQQAVLLSSLLFSASHFSVENFLQLFVIGCVLGCSYCWSGNLSSSILIHSLYNAFILYITFIS</sequence>
<feature type="transmembrane region" description="Helical" evidence="1">
    <location>
        <begin position="278"/>
        <end position="294"/>
    </location>
</feature>
<dbReference type="Gramene" id="CDP14772">
    <property type="protein sequence ID" value="CDP14772"/>
    <property type="gene ID" value="GSCOC_T00042224001"/>
</dbReference>
<dbReference type="PhylomeDB" id="A0A068V2J4"/>
<reference evidence="4" key="1">
    <citation type="journal article" date="2014" name="Science">
        <title>The coffee genome provides insight into the convergent evolution of caffeine biosynthesis.</title>
        <authorList>
            <person name="Denoeud F."/>
            <person name="Carretero-Paulet L."/>
            <person name="Dereeper A."/>
            <person name="Droc G."/>
            <person name="Guyot R."/>
            <person name="Pietrella M."/>
            <person name="Zheng C."/>
            <person name="Alberti A."/>
            <person name="Anthony F."/>
            <person name="Aprea G."/>
            <person name="Aury J.M."/>
            <person name="Bento P."/>
            <person name="Bernard M."/>
            <person name="Bocs S."/>
            <person name="Campa C."/>
            <person name="Cenci A."/>
            <person name="Combes M.C."/>
            <person name="Crouzillat D."/>
            <person name="Da Silva C."/>
            <person name="Daddiego L."/>
            <person name="De Bellis F."/>
            <person name="Dussert S."/>
            <person name="Garsmeur O."/>
            <person name="Gayraud T."/>
            <person name="Guignon V."/>
            <person name="Jahn K."/>
            <person name="Jamilloux V."/>
            <person name="Joet T."/>
            <person name="Labadie K."/>
            <person name="Lan T."/>
            <person name="Leclercq J."/>
            <person name="Lepelley M."/>
            <person name="Leroy T."/>
            <person name="Li L.T."/>
            <person name="Librado P."/>
            <person name="Lopez L."/>
            <person name="Munoz A."/>
            <person name="Noel B."/>
            <person name="Pallavicini A."/>
            <person name="Perrotta G."/>
            <person name="Poncet V."/>
            <person name="Pot D."/>
            <person name="Priyono X."/>
            <person name="Rigoreau M."/>
            <person name="Rouard M."/>
            <person name="Rozas J."/>
            <person name="Tranchant-Dubreuil C."/>
            <person name="VanBuren R."/>
            <person name="Zhang Q."/>
            <person name="Andrade A.C."/>
            <person name="Argout X."/>
            <person name="Bertrand B."/>
            <person name="de Kochko A."/>
            <person name="Graziosi G."/>
            <person name="Henry R.J."/>
            <person name="Jayarama X."/>
            <person name="Ming R."/>
            <person name="Nagai C."/>
            <person name="Rounsley S."/>
            <person name="Sankoff D."/>
            <person name="Giuliano G."/>
            <person name="Albert V.A."/>
            <person name="Wincker P."/>
            <person name="Lashermes P."/>
        </authorList>
    </citation>
    <scope>NUCLEOTIDE SEQUENCE [LARGE SCALE GENOMIC DNA]</scope>
    <source>
        <strain evidence="4">cv. DH200-94</strain>
    </source>
</reference>
<gene>
    <name evidence="3" type="ORF">GSCOC_T00042224001</name>
</gene>
<dbReference type="GO" id="GO:0004175">
    <property type="term" value="F:endopeptidase activity"/>
    <property type="evidence" value="ECO:0007669"/>
    <property type="project" value="UniProtKB-ARBA"/>
</dbReference>
<keyword evidence="1" id="KW-0812">Transmembrane</keyword>
<feature type="transmembrane region" description="Helical" evidence="1">
    <location>
        <begin position="195"/>
        <end position="214"/>
    </location>
</feature>
<name>A0A068V2J4_COFCA</name>
<dbReference type="InterPro" id="IPR003675">
    <property type="entry name" value="Rce1/LyrA-like_dom"/>
</dbReference>
<proteinExistence type="predicted"/>
<feature type="transmembrane region" description="Helical" evidence="1">
    <location>
        <begin position="110"/>
        <end position="128"/>
    </location>
</feature>
<dbReference type="OMA" id="WSTFALY"/>
<feature type="transmembrane region" description="Helical" evidence="1">
    <location>
        <begin position="153"/>
        <end position="175"/>
    </location>
</feature>